<evidence type="ECO:0000256" key="9">
    <source>
        <dbReference type="ARBA" id="ARBA00022605"/>
    </source>
</evidence>
<dbReference type="Proteomes" id="UP000195772">
    <property type="component" value="Unassembled WGS sequence"/>
</dbReference>
<dbReference type="FunFam" id="3.30.70.120:FF:000002">
    <property type="entry name" value="ATP phosphoribosyltransferase"/>
    <property type="match status" value="1"/>
</dbReference>
<evidence type="ECO:0000256" key="7">
    <source>
        <dbReference type="ARBA" id="ARBA00020998"/>
    </source>
</evidence>
<gene>
    <name evidence="18" type="primary">hisG</name>
    <name evidence="23" type="ORF">B5G41_11475</name>
    <name evidence="22" type="ORF">F2S36_10195</name>
    <name evidence="21" type="ORF">F2Y10_11525</name>
</gene>
<dbReference type="EMBL" id="VVXH01000011">
    <property type="protein sequence ID" value="KAA2377284.1"/>
    <property type="molecule type" value="Genomic_DNA"/>
</dbReference>
<dbReference type="NCBIfam" id="TIGR03455">
    <property type="entry name" value="HisG_C-term"/>
    <property type="match status" value="1"/>
</dbReference>
<dbReference type="UniPathway" id="UPA00031">
    <property type="reaction ID" value="UER00006"/>
</dbReference>
<keyword evidence="9 18" id="KW-0028">Amino-acid biosynthesis</keyword>
<dbReference type="InterPro" id="IPR001348">
    <property type="entry name" value="ATP_PRibTrfase_HisG"/>
</dbReference>
<proteinExistence type="inferred from homology"/>
<evidence type="ECO:0000256" key="12">
    <source>
        <dbReference type="ARBA" id="ARBA00022723"/>
    </source>
</evidence>
<dbReference type="AlphaFoldDB" id="A0A1Y3QSS3"/>
<reference evidence="23" key="2">
    <citation type="journal article" date="2018" name="BMC Genomics">
        <title>Whole genome sequencing and function prediction of 133 gut anaerobes isolated from chicken caecum in pure cultures.</title>
        <authorList>
            <person name="Medvecky M."/>
            <person name="Cejkova D."/>
            <person name="Polansky O."/>
            <person name="Karasova D."/>
            <person name="Kubasova T."/>
            <person name="Cizek A."/>
            <person name="Rychlik I."/>
        </authorList>
    </citation>
    <scope>NUCLEOTIDE SEQUENCE</scope>
    <source>
        <strain evidence="23">An90</strain>
    </source>
</reference>
<dbReference type="RefSeq" id="WP_018697083.1">
    <property type="nucleotide sequence ID" value="NZ_AP025562.1"/>
</dbReference>
<dbReference type="InterPro" id="IPR013820">
    <property type="entry name" value="ATP_PRibTrfase_cat"/>
</dbReference>
<dbReference type="Gene3D" id="3.30.70.120">
    <property type="match status" value="1"/>
</dbReference>
<dbReference type="GO" id="GO:0000287">
    <property type="term" value="F:magnesium ion binding"/>
    <property type="evidence" value="ECO:0007669"/>
    <property type="project" value="UniProtKB-UniRule"/>
</dbReference>
<dbReference type="Pfam" id="PF08029">
    <property type="entry name" value="HisG_C"/>
    <property type="match status" value="1"/>
</dbReference>
<dbReference type="GO" id="GO:0000105">
    <property type="term" value="P:L-histidine biosynthetic process"/>
    <property type="evidence" value="ECO:0007669"/>
    <property type="project" value="UniProtKB-UniRule"/>
</dbReference>
<dbReference type="GO" id="GO:0003879">
    <property type="term" value="F:ATP phosphoribosyltransferase activity"/>
    <property type="evidence" value="ECO:0007669"/>
    <property type="project" value="UniProtKB-UniRule"/>
</dbReference>
<dbReference type="eggNOG" id="COG0040">
    <property type="taxonomic scope" value="Bacteria"/>
</dbReference>
<dbReference type="FunFam" id="3.40.190.10:FF:000008">
    <property type="entry name" value="ATP phosphoribosyltransferase"/>
    <property type="match status" value="1"/>
</dbReference>
<evidence type="ECO:0000313" key="24">
    <source>
        <dbReference type="Proteomes" id="UP000195772"/>
    </source>
</evidence>
<organism evidence="23 24">
    <name type="scientific">Alistipes onderdonkii</name>
    <dbReference type="NCBI Taxonomy" id="328813"/>
    <lineage>
        <taxon>Bacteria</taxon>
        <taxon>Pseudomonadati</taxon>
        <taxon>Bacteroidota</taxon>
        <taxon>Bacteroidia</taxon>
        <taxon>Bacteroidales</taxon>
        <taxon>Rikenellaceae</taxon>
        <taxon>Alistipes</taxon>
    </lineage>
</organism>
<keyword evidence="15 18" id="KW-0460">Magnesium</keyword>
<dbReference type="InterPro" id="IPR015867">
    <property type="entry name" value="N-reg_PII/ATP_PRibTrfase_C"/>
</dbReference>
<evidence type="ECO:0000256" key="8">
    <source>
        <dbReference type="ARBA" id="ARBA00022490"/>
    </source>
</evidence>
<accession>A0A1Y3QSS3</accession>
<dbReference type="Pfam" id="PF01634">
    <property type="entry name" value="HisG"/>
    <property type="match status" value="1"/>
</dbReference>
<comment type="pathway">
    <text evidence="4 18">Amino-acid biosynthesis; L-histidine biosynthesis; L-histidine from 5-phospho-alpha-D-ribose 1-diphosphate: step 1/9.</text>
</comment>
<comment type="cofactor">
    <cofactor evidence="2 18">
        <name>Mg(2+)</name>
        <dbReference type="ChEBI" id="CHEBI:18420"/>
    </cofactor>
</comment>
<dbReference type="SUPFAM" id="SSF53850">
    <property type="entry name" value="Periplasmic binding protein-like II"/>
    <property type="match status" value="1"/>
</dbReference>
<comment type="subcellular location">
    <subcellularLocation>
        <location evidence="3 18">Cytoplasm</location>
    </subcellularLocation>
</comment>
<evidence type="ECO:0000256" key="18">
    <source>
        <dbReference type="HAMAP-Rule" id="MF_00079"/>
    </source>
</evidence>
<keyword evidence="8 18" id="KW-0963">Cytoplasm</keyword>
<protein>
    <recommendedName>
        <fullName evidence="7 18">ATP phosphoribosyltransferase</fullName>
        <shortName evidence="18">ATP-PRT</shortName>
        <shortName evidence="18">ATP-PRTase</shortName>
        <ecNumber evidence="6 18">2.4.2.17</ecNumber>
    </recommendedName>
</protein>
<dbReference type="GO" id="GO:0005737">
    <property type="term" value="C:cytoplasm"/>
    <property type="evidence" value="ECO:0007669"/>
    <property type="project" value="UniProtKB-SubCell"/>
</dbReference>
<keyword evidence="12 18" id="KW-0479">Metal-binding</keyword>
<name>A0A1Y3QSS3_9BACT</name>
<evidence type="ECO:0000313" key="22">
    <source>
        <dbReference type="EMBL" id="KAA2560472.1"/>
    </source>
</evidence>
<dbReference type="HAMAP" id="MF_00079">
    <property type="entry name" value="HisG_Long"/>
    <property type="match status" value="1"/>
</dbReference>
<dbReference type="OrthoDB" id="9801867at2"/>
<sequence>MLRIAIQAKGRLNEQSIELLSEAGIRVAESKRKLISRAGGFPLEVLYLRDDDIPQAVAMGVADLGIVGLNEVAEKGFRVEQAMDLGFGNCRISLAVERTVAYEGLDYFRGKRVATSYPNILTRFFAEKGIDAEIHTIEGSVEIAPAVGMSDAIFDIVSSGGTLISNGLVEVEKVFYSEAVLIANPEMDEAKRRETAQLTFRFNSILESRGMKYVLMNLPAEKLQEAIVILPGMRSPTILPLAQEGWCSIHAVISESQLWERIERLKEIGAEDILVLTLENMIR</sequence>
<reference evidence="25 26" key="3">
    <citation type="journal article" date="2019" name="Nat. Med.">
        <title>A library of human gut bacterial isolates paired with longitudinal multiomics data enables mechanistic microbiome research.</title>
        <authorList>
            <person name="Poyet M."/>
            <person name="Groussin M."/>
            <person name="Gibbons S.M."/>
            <person name="Avila-Pacheco J."/>
            <person name="Jiang X."/>
            <person name="Kearney S.M."/>
            <person name="Perrotta A.R."/>
            <person name="Berdy B."/>
            <person name="Zhao S."/>
            <person name="Lieberman T.D."/>
            <person name="Swanson P.K."/>
            <person name="Smith M."/>
            <person name="Roesemann S."/>
            <person name="Alexander J.E."/>
            <person name="Rich S.A."/>
            <person name="Livny J."/>
            <person name="Vlamakis H."/>
            <person name="Clish C."/>
            <person name="Bullock K."/>
            <person name="Deik A."/>
            <person name="Scott J."/>
            <person name="Pierce K.A."/>
            <person name="Xavier R.J."/>
            <person name="Alm E.J."/>
        </authorList>
    </citation>
    <scope>NUCLEOTIDE SEQUENCE [LARGE SCALE GENOMIC DNA]</scope>
    <source>
        <strain evidence="22 26">BIOML-A204</strain>
        <strain evidence="21 25">BIOML-A266</strain>
    </source>
</reference>
<dbReference type="Gene3D" id="3.40.190.10">
    <property type="entry name" value="Periplasmic binding protein-like II"/>
    <property type="match status" value="2"/>
</dbReference>
<comment type="catalytic activity">
    <reaction evidence="1 18">
        <text>1-(5-phospho-beta-D-ribosyl)-ATP + diphosphate = 5-phospho-alpha-D-ribose 1-diphosphate + ATP</text>
        <dbReference type="Rhea" id="RHEA:18473"/>
        <dbReference type="ChEBI" id="CHEBI:30616"/>
        <dbReference type="ChEBI" id="CHEBI:33019"/>
        <dbReference type="ChEBI" id="CHEBI:58017"/>
        <dbReference type="ChEBI" id="CHEBI:73183"/>
        <dbReference type="EC" id="2.4.2.17"/>
    </reaction>
</comment>
<dbReference type="Proteomes" id="UP000322940">
    <property type="component" value="Unassembled WGS sequence"/>
</dbReference>
<evidence type="ECO:0000256" key="3">
    <source>
        <dbReference type="ARBA" id="ARBA00004496"/>
    </source>
</evidence>
<evidence type="ECO:0000259" key="19">
    <source>
        <dbReference type="Pfam" id="PF01634"/>
    </source>
</evidence>
<comment type="function">
    <text evidence="17 18">Catalyzes the condensation of ATP and 5-phosphoribose 1-diphosphate to form N'-(5'-phosphoribosyl)-ATP (PR-ATP). Has a crucial role in the pathway because the rate of histidine biosynthesis seems to be controlled primarily by regulation of HisG enzymatic activity.</text>
</comment>
<dbReference type="InterPro" id="IPR018198">
    <property type="entry name" value="ATP_PRibTrfase_CS"/>
</dbReference>
<evidence type="ECO:0000256" key="13">
    <source>
        <dbReference type="ARBA" id="ARBA00022741"/>
    </source>
</evidence>
<evidence type="ECO:0000313" key="21">
    <source>
        <dbReference type="EMBL" id="KAA2377284.1"/>
    </source>
</evidence>
<dbReference type="GO" id="GO:0005524">
    <property type="term" value="F:ATP binding"/>
    <property type="evidence" value="ECO:0007669"/>
    <property type="project" value="UniProtKB-KW"/>
</dbReference>
<dbReference type="SUPFAM" id="SSF54913">
    <property type="entry name" value="GlnB-like"/>
    <property type="match status" value="1"/>
</dbReference>
<evidence type="ECO:0000313" key="23">
    <source>
        <dbReference type="EMBL" id="OUN02656.1"/>
    </source>
</evidence>
<comment type="similarity">
    <text evidence="5 18">Belongs to the ATP phosphoribosyltransferase family. Long subfamily.</text>
</comment>
<dbReference type="EMBL" id="VVUY01000007">
    <property type="protein sequence ID" value="KAA2560472.1"/>
    <property type="molecule type" value="Genomic_DNA"/>
</dbReference>
<dbReference type="PANTHER" id="PTHR21403:SF8">
    <property type="entry name" value="ATP PHOSPHORIBOSYLTRANSFERASE"/>
    <property type="match status" value="1"/>
</dbReference>
<dbReference type="EC" id="2.4.2.17" evidence="6 18"/>
<dbReference type="NCBIfam" id="TIGR00070">
    <property type="entry name" value="hisG"/>
    <property type="match status" value="1"/>
</dbReference>
<dbReference type="InterPro" id="IPR011322">
    <property type="entry name" value="N-reg_PII-like_a/b"/>
</dbReference>
<keyword evidence="13 18" id="KW-0547">Nucleotide-binding</keyword>
<comment type="activity regulation">
    <text evidence="18">Feedback inhibited by histidine.</text>
</comment>
<keyword evidence="16 18" id="KW-0368">Histidine biosynthesis</keyword>
<feature type="domain" description="ATP phosphoribosyltransferase catalytic" evidence="19">
    <location>
        <begin position="49"/>
        <end position="202"/>
    </location>
</feature>
<evidence type="ECO:0000256" key="17">
    <source>
        <dbReference type="ARBA" id="ARBA00024861"/>
    </source>
</evidence>
<dbReference type="PANTHER" id="PTHR21403">
    <property type="entry name" value="ATP PHOSPHORIBOSYLTRANSFERASE ATP-PRTASE"/>
    <property type="match status" value="1"/>
</dbReference>
<reference evidence="24" key="1">
    <citation type="submission" date="2017-04" db="EMBL/GenBank/DDBJ databases">
        <title>Function of individual gut microbiota members based on whole genome sequencing of pure cultures obtained from chicken caecum.</title>
        <authorList>
            <person name="Medvecky M."/>
            <person name="Cejkova D."/>
            <person name="Polansky O."/>
            <person name="Karasova D."/>
            <person name="Kubasova T."/>
            <person name="Cizek A."/>
            <person name="Rychlik I."/>
        </authorList>
    </citation>
    <scope>NUCLEOTIDE SEQUENCE [LARGE SCALE GENOMIC DNA]</scope>
    <source>
        <strain evidence="24">An90</strain>
    </source>
</reference>
<evidence type="ECO:0000256" key="6">
    <source>
        <dbReference type="ARBA" id="ARBA00011946"/>
    </source>
</evidence>
<evidence type="ECO:0000256" key="16">
    <source>
        <dbReference type="ARBA" id="ARBA00023102"/>
    </source>
</evidence>
<keyword evidence="11 18" id="KW-0808">Transferase</keyword>
<dbReference type="InterPro" id="IPR013115">
    <property type="entry name" value="HisG_C"/>
</dbReference>
<evidence type="ECO:0000259" key="20">
    <source>
        <dbReference type="Pfam" id="PF08029"/>
    </source>
</evidence>
<feature type="domain" description="Histidine biosynthesis HisG C-terminal" evidence="20">
    <location>
        <begin position="209"/>
        <end position="280"/>
    </location>
</feature>
<evidence type="ECO:0000256" key="2">
    <source>
        <dbReference type="ARBA" id="ARBA00001946"/>
    </source>
</evidence>
<keyword evidence="14 18" id="KW-0067">ATP-binding</keyword>
<dbReference type="EMBL" id="NFHB01000007">
    <property type="protein sequence ID" value="OUN02656.1"/>
    <property type="molecule type" value="Genomic_DNA"/>
</dbReference>
<comment type="caution">
    <text evidence="23">The sequence shown here is derived from an EMBL/GenBank/DDBJ whole genome shotgun (WGS) entry which is preliminary data.</text>
</comment>
<evidence type="ECO:0000256" key="1">
    <source>
        <dbReference type="ARBA" id="ARBA00000915"/>
    </source>
</evidence>
<evidence type="ECO:0000256" key="4">
    <source>
        <dbReference type="ARBA" id="ARBA00004667"/>
    </source>
</evidence>
<evidence type="ECO:0000256" key="15">
    <source>
        <dbReference type="ARBA" id="ARBA00022842"/>
    </source>
</evidence>
<evidence type="ECO:0000256" key="11">
    <source>
        <dbReference type="ARBA" id="ARBA00022679"/>
    </source>
</evidence>
<dbReference type="InterPro" id="IPR020621">
    <property type="entry name" value="ATP-PRT_HisG_long"/>
</dbReference>
<keyword evidence="10 18" id="KW-0328">Glycosyltransferase</keyword>
<evidence type="ECO:0000313" key="25">
    <source>
        <dbReference type="Proteomes" id="UP000322940"/>
    </source>
</evidence>
<dbReference type="PROSITE" id="PS01316">
    <property type="entry name" value="ATP_P_PHORIBOSYLTR"/>
    <property type="match status" value="1"/>
</dbReference>
<evidence type="ECO:0000256" key="5">
    <source>
        <dbReference type="ARBA" id="ARBA00007955"/>
    </source>
</evidence>
<evidence type="ECO:0000256" key="10">
    <source>
        <dbReference type="ARBA" id="ARBA00022676"/>
    </source>
</evidence>
<evidence type="ECO:0000256" key="14">
    <source>
        <dbReference type="ARBA" id="ARBA00022840"/>
    </source>
</evidence>
<evidence type="ECO:0000313" key="26">
    <source>
        <dbReference type="Proteomes" id="UP000323119"/>
    </source>
</evidence>
<dbReference type="Proteomes" id="UP000323119">
    <property type="component" value="Unassembled WGS sequence"/>
</dbReference>